<name>A0A8J5XH84_DIALT</name>
<gene>
    <name evidence="3" type="ORF">KFE25_000236</name>
</gene>
<dbReference type="InterPro" id="IPR037185">
    <property type="entry name" value="EmrE-like"/>
</dbReference>
<feature type="transmembrane region" description="Helical" evidence="1">
    <location>
        <begin position="240"/>
        <end position="259"/>
    </location>
</feature>
<protein>
    <recommendedName>
        <fullName evidence="2">EamA domain-containing protein</fullName>
    </recommendedName>
</protein>
<organism evidence="3 4">
    <name type="scientific">Diacronema lutheri</name>
    <name type="common">Unicellular marine alga</name>
    <name type="synonym">Monochrysis lutheri</name>
    <dbReference type="NCBI Taxonomy" id="2081491"/>
    <lineage>
        <taxon>Eukaryota</taxon>
        <taxon>Haptista</taxon>
        <taxon>Haptophyta</taxon>
        <taxon>Pavlovophyceae</taxon>
        <taxon>Pavlovales</taxon>
        <taxon>Pavlovaceae</taxon>
        <taxon>Diacronema</taxon>
    </lineage>
</organism>
<reference evidence="3" key="1">
    <citation type="submission" date="2021-05" db="EMBL/GenBank/DDBJ databases">
        <title>The genome of the haptophyte Pavlova lutheri (Diacronema luteri, Pavlovales) - a model for lipid biosynthesis in eukaryotic algae.</title>
        <authorList>
            <person name="Hulatt C.J."/>
            <person name="Posewitz M.C."/>
        </authorList>
    </citation>
    <scope>NUCLEOTIDE SEQUENCE</scope>
    <source>
        <strain evidence="3">NIVA-4/92</strain>
    </source>
</reference>
<feature type="domain" description="EamA" evidence="2">
    <location>
        <begin position="7"/>
        <end position="151"/>
    </location>
</feature>
<accession>A0A8J5XH84</accession>
<dbReference type="SUPFAM" id="SSF103481">
    <property type="entry name" value="Multidrug resistance efflux transporter EmrE"/>
    <property type="match status" value="2"/>
</dbReference>
<evidence type="ECO:0000259" key="2">
    <source>
        <dbReference type="Pfam" id="PF00892"/>
    </source>
</evidence>
<dbReference type="Pfam" id="PF00892">
    <property type="entry name" value="EamA"/>
    <property type="match status" value="1"/>
</dbReference>
<evidence type="ECO:0000313" key="3">
    <source>
        <dbReference type="EMBL" id="KAG8464068.1"/>
    </source>
</evidence>
<proteinExistence type="predicted"/>
<feature type="transmembrane region" description="Helical" evidence="1">
    <location>
        <begin position="37"/>
        <end position="57"/>
    </location>
</feature>
<evidence type="ECO:0000256" key="1">
    <source>
        <dbReference type="SAM" id="Phobius"/>
    </source>
</evidence>
<dbReference type="GO" id="GO:0016020">
    <property type="term" value="C:membrane"/>
    <property type="evidence" value="ECO:0007669"/>
    <property type="project" value="InterPro"/>
</dbReference>
<keyword evidence="1" id="KW-0472">Membrane</keyword>
<feature type="transmembrane region" description="Helical" evidence="1">
    <location>
        <begin position="78"/>
        <end position="103"/>
    </location>
</feature>
<dbReference type="AlphaFoldDB" id="A0A8J5XH84"/>
<dbReference type="InterPro" id="IPR000620">
    <property type="entry name" value="EamA_dom"/>
</dbReference>
<feature type="transmembrane region" description="Helical" evidence="1">
    <location>
        <begin position="205"/>
        <end position="228"/>
    </location>
</feature>
<dbReference type="OrthoDB" id="306876at2759"/>
<dbReference type="Proteomes" id="UP000751190">
    <property type="component" value="Unassembled WGS sequence"/>
</dbReference>
<feature type="transmembrane region" description="Helical" evidence="1">
    <location>
        <begin position="109"/>
        <end position="128"/>
    </location>
</feature>
<sequence>MSNHDASGVALALFAAVAVSSDGVLVKLAAEAGASVPIIVALKSSMAAVTLLALQLASEALLSRSSGKRCQRPTVSRLGLLHIVIGGVFSAILFSGFTLAFYLTASANVLAFTALAPIWTSVLTKPVLGEPLLWRTIWANVGALIGTSIVVAGVAISGEGAGTERARDIGLDVAGMVIAFVTGVAQAAFFTVIRSAGARAPGTPMVYASVAGMCLASLIGLALVPTLHPPLEPLLPSIEALGFIGLNGCLCLGFALFSVTLAVRLTPPAEVSLIMQLEGLLGPLSTFLVLGEVPSVWTIGGGCVVLGMVVVHEGLSLFVPVTRAEHVAPTAVMAMEEAVGAGAARAEGQGRKQIE</sequence>
<feature type="transmembrane region" description="Helical" evidence="1">
    <location>
        <begin position="137"/>
        <end position="157"/>
    </location>
</feature>
<comment type="caution">
    <text evidence="3">The sequence shown here is derived from an EMBL/GenBank/DDBJ whole genome shotgun (WGS) entry which is preliminary data.</text>
</comment>
<dbReference type="PANTHER" id="PTHR22911:SF135">
    <property type="entry name" value="BLR4310 PROTEIN"/>
    <property type="match status" value="1"/>
</dbReference>
<dbReference type="EMBL" id="JAGTXO010000014">
    <property type="protein sequence ID" value="KAG8464068.1"/>
    <property type="molecule type" value="Genomic_DNA"/>
</dbReference>
<dbReference type="PANTHER" id="PTHR22911">
    <property type="entry name" value="ACYL-MALONYL CONDENSING ENZYME-RELATED"/>
    <property type="match status" value="1"/>
</dbReference>
<dbReference type="OMA" id="FWCLATG"/>
<evidence type="ECO:0000313" key="4">
    <source>
        <dbReference type="Proteomes" id="UP000751190"/>
    </source>
</evidence>
<keyword evidence="4" id="KW-1185">Reference proteome</keyword>
<keyword evidence="1" id="KW-0812">Transmembrane</keyword>
<keyword evidence="1" id="KW-1133">Transmembrane helix</keyword>
<feature type="transmembrane region" description="Helical" evidence="1">
    <location>
        <begin position="169"/>
        <end position="193"/>
    </location>
</feature>